<keyword evidence="2" id="KW-1171">Viral genome ejection through host cell envelope</keyword>
<dbReference type="InterPro" id="IPR006944">
    <property type="entry name" value="Phage/GTA_portal"/>
</dbReference>
<evidence type="ECO:0000256" key="1">
    <source>
        <dbReference type="ARBA" id="ARBA00022950"/>
    </source>
</evidence>
<evidence type="ECO:0000256" key="2">
    <source>
        <dbReference type="ARBA" id="ARBA00023009"/>
    </source>
</evidence>
<keyword evidence="2" id="KW-1160">Virus entry into host cell</keyword>
<reference evidence="4" key="1">
    <citation type="submission" date="2020-05" db="EMBL/GenBank/DDBJ databases">
        <authorList>
            <person name="Chiriac C."/>
            <person name="Salcher M."/>
            <person name="Ghai R."/>
            <person name="Kavagutti S V."/>
        </authorList>
    </citation>
    <scope>NUCLEOTIDE SEQUENCE</scope>
</reference>
<keyword evidence="1" id="KW-0118">Viral capsid assembly</keyword>
<name>A0A6J7WCI0_9CAUD</name>
<organism evidence="4">
    <name type="scientific">uncultured Caudovirales phage</name>
    <dbReference type="NCBI Taxonomy" id="2100421"/>
    <lineage>
        <taxon>Viruses</taxon>
        <taxon>Duplodnaviria</taxon>
        <taxon>Heunggongvirae</taxon>
        <taxon>Uroviricota</taxon>
        <taxon>Caudoviricetes</taxon>
        <taxon>Peduoviridae</taxon>
        <taxon>Maltschvirus</taxon>
        <taxon>Maltschvirus maltsch</taxon>
    </lineage>
</organism>
<keyword evidence="2" id="KW-1162">Viral penetration into host cytoplasm</keyword>
<proteinExistence type="predicted"/>
<dbReference type="EMBL" id="LR798216">
    <property type="protein sequence ID" value="CAB5194851.1"/>
    <property type="molecule type" value="Genomic_DNA"/>
</dbReference>
<dbReference type="Pfam" id="PF04860">
    <property type="entry name" value="Phage_portal"/>
    <property type="match status" value="1"/>
</dbReference>
<protein>
    <submittedName>
        <fullName evidence="4">COG4695 Phage-related protein</fullName>
    </submittedName>
</protein>
<dbReference type="NCBIfam" id="TIGR01537">
    <property type="entry name" value="portal_HK97"/>
    <property type="match status" value="1"/>
</dbReference>
<evidence type="ECO:0000313" key="4">
    <source>
        <dbReference type="EMBL" id="CAB5194851.1"/>
    </source>
</evidence>
<accession>A0A6J7WCI0</accession>
<keyword evidence="3" id="KW-0231">Viral genome packaging</keyword>
<sequence length="467" mass="52542">MKLTDILSAVNPFKQKAATKIKTTLNNPFSDFGGLIGGRTLYPNLDYAKFVQDYDNNSEVYSIIKRISKTISTVPFYVYKVKSKKDLNIYKSMMANASSGADIAKAELIRIKAVDEIADSPLNKLLERPNPYQSLSELLENIVGYKLITGNSYIWANRLSNGKVAELVVLPSQYVAIISDGTINGVEGYSFTLVGWDQLDAKDVIHLKYFNPYFNTNGQQLYGLSPLQAAYRTVQRSNDAKDTSVGMLQNQGPKGILYADESNDFGPEQAGKLKEDFYNQYGTKNKIVQNAGQILIAGAKLGWVNMGLSPVDLQLLESEKITLRELCNVYGVNSALFNDPDNKTYNNMKEAKKEMLTQVILPELVLIRDAFNRFFEGEIGNGYYIDFDITVFPELQEDMKELSAILSQSWWITPNEKRQAMRYDTVQDDAMNEIYIPAGYLPIAELTMLQDPRNAQQQGDYNLPPVK</sequence>
<keyword evidence="1" id="KW-1188">Viral release from host cell</keyword>
<evidence type="ECO:0000256" key="3">
    <source>
        <dbReference type="ARBA" id="ARBA00023219"/>
    </source>
</evidence>
<dbReference type="InterPro" id="IPR006427">
    <property type="entry name" value="Portal_HK97"/>
</dbReference>
<gene>
    <name evidence="4" type="ORF">UFOVP174_36</name>
</gene>